<dbReference type="STRING" id="416874.SAMN04487958_102209"/>
<dbReference type="NCBIfam" id="TIGR01552">
    <property type="entry name" value="phd_fam"/>
    <property type="match status" value="1"/>
</dbReference>
<dbReference type="Proteomes" id="UP000198505">
    <property type="component" value="Unassembled WGS sequence"/>
</dbReference>
<gene>
    <name evidence="3" type="ORF">SAMN04487958_102209</name>
</gene>
<organism evidence="3 4">
    <name type="scientific">Vreelandella subterranea</name>
    <dbReference type="NCBI Taxonomy" id="416874"/>
    <lineage>
        <taxon>Bacteria</taxon>
        <taxon>Pseudomonadati</taxon>
        <taxon>Pseudomonadota</taxon>
        <taxon>Gammaproteobacteria</taxon>
        <taxon>Oceanospirillales</taxon>
        <taxon>Halomonadaceae</taxon>
        <taxon>Vreelandella</taxon>
    </lineage>
</organism>
<dbReference type="Pfam" id="PF02604">
    <property type="entry name" value="PhdYeFM_antitox"/>
    <property type="match status" value="1"/>
</dbReference>
<dbReference type="RefSeq" id="WP_092825449.1">
    <property type="nucleotide sequence ID" value="NZ_FOGS01000002.1"/>
</dbReference>
<evidence type="ECO:0000313" key="4">
    <source>
        <dbReference type="Proteomes" id="UP000198505"/>
    </source>
</evidence>
<evidence type="ECO:0000256" key="1">
    <source>
        <dbReference type="ARBA" id="ARBA00009981"/>
    </source>
</evidence>
<comment type="function">
    <text evidence="2">Antitoxin component of a type II toxin-antitoxin (TA) system.</text>
</comment>
<dbReference type="InterPro" id="IPR036165">
    <property type="entry name" value="YefM-like_sf"/>
</dbReference>
<dbReference type="InterPro" id="IPR051416">
    <property type="entry name" value="phD-YefM_TA_antitoxins"/>
</dbReference>
<keyword evidence="4" id="KW-1185">Reference proteome</keyword>
<accession>A0A1H9R319</accession>
<proteinExistence type="inferred from homology"/>
<dbReference type="SUPFAM" id="SSF143120">
    <property type="entry name" value="YefM-like"/>
    <property type="match status" value="1"/>
</dbReference>
<dbReference type="EMBL" id="FOGS01000002">
    <property type="protein sequence ID" value="SER67017.1"/>
    <property type="molecule type" value="Genomic_DNA"/>
</dbReference>
<name>A0A1H9R319_9GAMM</name>
<sequence length="79" mass="8466">MEAINIHEAKTRLSQLVARAAEGEGFIIAKAGKPMARVTAIDSPASGQQKRLGFLAGQFSVPDDFDRMGQEEIAEMFGG</sequence>
<comment type="similarity">
    <text evidence="1 2">Belongs to the phD/YefM antitoxin family.</text>
</comment>
<protein>
    <recommendedName>
        <fullName evidence="2">Antitoxin</fullName>
    </recommendedName>
</protein>
<dbReference type="Gene3D" id="3.40.1620.10">
    <property type="entry name" value="YefM-like domain"/>
    <property type="match status" value="1"/>
</dbReference>
<evidence type="ECO:0000256" key="2">
    <source>
        <dbReference type="RuleBase" id="RU362080"/>
    </source>
</evidence>
<dbReference type="AlphaFoldDB" id="A0A1H9R319"/>
<dbReference type="InterPro" id="IPR006442">
    <property type="entry name" value="Antitoxin_Phd/YefM"/>
</dbReference>
<dbReference type="PANTHER" id="PTHR35377">
    <property type="entry name" value="ANTITOXIN VAPB49-RELATED-RELATED"/>
    <property type="match status" value="1"/>
</dbReference>
<evidence type="ECO:0000313" key="3">
    <source>
        <dbReference type="EMBL" id="SER67017.1"/>
    </source>
</evidence>
<reference evidence="4" key="1">
    <citation type="submission" date="2016-10" db="EMBL/GenBank/DDBJ databases">
        <authorList>
            <person name="Varghese N."/>
            <person name="Submissions S."/>
        </authorList>
    </citation>
    <scope>NUCLEOTIDE SEQUENCE [LARGE SCALE GENOMIC DNA]</scope>
    <source>
        <strain evidence="4">CGMCC 1.6495</strain>
    </source>
</reference>